<protein>
    <submittedName>
        <fullName evidence="1">Uncharacterized protein</fullName>
    </submittedName>
</protein>
<proteinExistence type="predicted"/>
<gene>
    <name evidence="1" type="ORF">TTHERM_000086929</name>
</gene>
<dbReference type="Proteomes" id="UP000009168">
    <property type="component" value="Unassembled WGS sequence"/>
</dbReference>
<dbReference type="AlphaFoldDB" id="W7XKU0"/>
<name>W7XKU0_TETTS</name>
<evidence type="ECO:0000313" key="2">
    <source>
        <dbReference type="Proteomes" id="UP000009168"/>
    </source>
</evidence>
<dbReference type="RefSeq" id="XP_012652210.1">
    <property type="nucleotide sequence ID" value="XM_012796756.1"/>
</dbReference>
<dbReference type="EMBL" id="GG662749">
    <property type="protein sequence ID" value="EWS75219.1"/>
    <property type="molecule type" value="Genomic_DNA"/>
</dbReference>
<sequence length="202" mass="24159">MFQSQIKNNIQFLFEDISKNIKTNIKIKTIKNFNNKQIQTKNSYFFQYTKKQQSKICKIKQEIVNKQVSKQVKCQVKFLSSNKNQKMKLRICKISKKNCKNLMKADKSSLNNKMNLNQFKRKQIYQKKKLLFISSQVLFQLDKLQLKLRVPSKLVLNILERKLLRESSFQRITKPSSLTRKTKQSNYKKTITKLLWVLNMLK</sequence>
<evidence type="ECO:0000313" key="1">
    <source>
        <dbReference type="EMBL" id="EWS75219.1"/>
    </source>
</evidence>
<reference evidence="2" key="1">
    <citation type="journal article" date="2006" name="PLoS Biol.">
        <title>Macronuclear genome sequence of the ciliate Tetrahymena thermophila, a model eukaryote.</title>
        <authorList>
            <person name="Eisen J.A."/>
            <person name="Coyne R.S."/>
            <person name="Wu M."/>
            <person name="Wu D."/>
            <person name="Thiagarajan M."/>
            <person name="Wortman J.R."/>
            <person name="Badger J.H."/>
            <person name="Ren Q."/>
            <person name="Amedeo P."/>
            <person name="Jones K.M."/>
            <person name="Tallon L.J."/>
            <person name="Delcher A.L."/>
            <person name="Salzberg S.L."/>
            <person name="Silva J.C."/>
            <person name="Haas B.J."/>
            <person name="Majoros W.H."/>
            <person name="Farzad M."/>
            <person name="Carlton J.M."/>
            <person name="Smith R.K. Jr."/>
            <person name="Garg J."/>
            <person name="Pearlman R.E."/>
            <person name="Karrer K.M."/>
            <person name="Sun L."/>
            <person name="Manning G."/>
            <person name="Elde N.C."/>
            <person name="Turkewitz A.P."/>
            <person name="Asai D.J."/>
            <person name="Wilkes D.E."/>
            <person name="Wang Y."/>
            <person name="Cai H."/>
            <person name="Collins K."/>
            <person name="Stewart B.A."/>
            <person name="Lee S.R."/>
            <person name="Wilamowska K."/>
            <person name="Weinberg Z."/>
            <person name="Ruzzo W.L."/>
            <person name="Wloga D."/>
            <person name="Gaertig J."/>
            <person name="Frankel J."/>
            <person name="Tsao C.-C."/>
            <person name="Gorovsky M.A."/>
            <person name="Keeling P.J."/>
            <person name="Waller R.F."/>
            <person name="Patron N.J."/>
            <person name="Cherry J.M."/>
            <person name="Stover N.A."/>
            <person name="Krieger C.J."/>
            <person name="del Toro C."/>
            <person name="Ryder H.F."/>
            <person name="Williamson S.C."/>
            <person name="Barbeau R.A."/>
            <person name="Hamilton E.P."/>
            <person name="Orias E."/>
        </authorList>
    </citation>
    <scope>NUCLEOTIDE SEQUENCE [LARGE SCALE GENOMIC DNA]</scope>
    <source>
        <strain evidence="2">SB210</strain>
    </source>
</reference>
<organism evidence="1 2">
    <name type="scientific">Tetrahymena thermophila (strain SB210)</name>
    <dbReference type="NCBI Taxonomy" id="312017"/>
    <lineage>
        <taxon>Eukaryota</taxon>
        <taxon>Sar</taxon>
        <taxon>Alveolata</taxon>
        <taxon>Ciliophora</taxon>
        <taxon>Intramacronucleata</taxon>
        <taxon>Oligohymenophorea</taxon>
        <taxon>Hymenostomatida</taxon>
        <taxon>Tetrahymenina</taxon>
        <taxon>Tetrahymenidae</taxon>
        <taxon>Tetrahymena</taxon>
    </lineage>
</organism>
<dbReference type="InParanoid" id="W7XKU0"/>
<keyword evidence="2" id="KW-1185">Reference proteome</keyword>
<accession>W7XKU0</accession>
<dbReference type="GeneID" id="24437208"/>
<dbReference type="KEGG" id="tet:TTHERM_000086929"/>